<dbReference type="AlphaFoldDB" id="A0A2G2Y718"/>
<evidence type="ECO:0000313" key="1">
    <source>
        <dbReference type="EMBL" id="PHT65555.1"/>
    </source>
</evidence>
<keyword evidence="2" id="KW-1185">Reference proteome</keyword>
<dbReference type="STRING" id="4072.A0A2G2Y718"/>
<protein>
    <submittedName>
        <fullName evidence="1">Uncharacterized protein</fullName>
    </submittedName>
</protein>
<gene>
    <name evidence="1" type="ORF">T459_29980</name>
</gene>
<sequence length="84" mass="9222">MSVEPNQYQISKLKVEEDRVSFQNLATAEAEASIDTKVLNKNEKNGNYCYGFETDGVVDMDQLENLNGAILFPAIHIGSPLTGS</sequence>
<reference evidence="1 2" key="1">
    <citation type="journal article" date="2014" name="Nat. Genet.">
        <title>Genome sequence of the hot pepper provides insights into the evolution of pungency in Capsicum species.</title>
        <authorList>
            <person name="Kim S."/>
            <person name="Park M."/>
            <person name="Yeom S.I."/>
            <person name="Kim Y.M."/>
            <person name="Lee J.M."/>
            <person name="Lee H.A."/>
            <person name="Seo E."/>
            <person name="Choi J."/>
            <person name="Cheong K."/>
            <person name="Kim K.T."/>
            <person name="Jung K."/>
            <person name="Lee G.W."/>
            <person name="Oh S.K."/>
            <person name="Bae C."/>
            <person name="Kim S.B."/>
            <person name="Lee H.Y."/>
            <person name="Kim S.Y."/>
            <person name="Kim M.S."/>
            <person name="Kang B.C."/>
            <person name="Jo Y.D."/>
            <person name="Yang H.B."/>
            <person name="Jeong H.J."/>
            <person name="Kang W.H."/>
            <person name="Kwon J.K."/>
            <person name="Shin C."/>
            <person name="Lim J.Y."/>
            <person name="Park J.H."/>
            <person name="Huh J.H."/>
            <person name="Kim J.S."/>
            <person name="Kim B.D."/>
            <person name="Cohen O."/>
            <person name="Paran I."/>
            <person name="Suh M.C."/>
            <person name="Lee S.B."/>
            <person name="Kim Y.K."/>
            <person name="Shin Y."/>
            <person name="Noh S.J."/>
            <person name="Park J."/>
            <person name="Seo Y.S."/>
            <person name="Kwon S.Y."/>
            <person name="Kim H.A."/>
            <person name="Park J.M."/>
            <person name="Kim H.J."/>
            <person name="Choi S.B."/>
            <person name="Bosland P.W."/>
            <person name="Reeves G."/>
            <person name="Jo S.H."/>
            <person name="Lee B.W."/>
            <person name="Cho H.T."/>
            <person name="Choi H.S."/>
            <person name="Lee M.S."/>
            <person name="Yu Y."/>
            <person name="Do Choi Y."/>
            <person name="Park B.S."/>
            <person name="van Deynze A."/>
            <person name="Ashrafi H."/>
            <person name="Hill T."/>
            <person name="Kim W.T."/>
            <person name="Pai H.S."/>
            <person name="Ahn H.K."/>
            <person name="Yeam I."/>
            <person name="Giovannoni J.J."/>
            <person name="Rose J.K."/>
            <person name="Sorensen I."/>
            <person name="Lee S.J."/>
            <person name="Kim R.W."/>
            <person name="Choi I.Y."/>
            <person name="Choi B.S."/>
            <person name="Lim J.S."/>
            <person name="Lee Y.H."/>
            <person name="Choi D."/>
        </authorList>
    </citation>
    <scope>NUCLEOTIDE SEQUENCE [LARGE SCALE GENOMIC DNA]</scope>
    <source>
        <strain evidence="2">cv. CM334</strain>
    </source>
</reference>
<accession>A0A2G2Y718</accession>
<dbReference type="EMBL" id="AYRZ02000012">
    <property type="protein sequence ID" value="PHT65555.1"/>
    <property type="molecule type" value="Genomic_DNA"/>
</dbReference>
<evidence type="ECO:0000313" key="2">
    <source>
        <dbReference type="Proteomes" id="UP000222542"/>
    </source>
</evidence>
<proteinExistence type="predicted"/>
<name>A0A2G2Y718_CAPAN</name>
<organism evidence="1 2">
    <name type="scientific">Capsicum annuum</name>
    <name type="common">Capsicum pepper</name>
    <dbReference type="NCBI Taxonomy" id="4072"/>
    <lineage>
        <taxon>Eukaryota</taxon>
        <taxon>Viridiplantae</taxon>
        <taxon>Streptophyta</taxon>
        <taxon>Embryophyta</taxon>
        <taxon>Tracheophyta</taxon>
        <taxon>Spermatophyta</taxon>
        <taxon>Magnoliopsida</taxon>
        <taxon>eudicotyledons</taxon>
        <taxon>Gunneridae</taxon>
        <taxon>Pentapetalae</taxon>
        <taxon>asterids</taxon>
        <taxon>lamiids</taxon>
        <taxon>Solanales</taxon>
        <taxon>Solanaceae</taxon>
        <taxon>Solanoideae</taxon>
        <taxon>Capsiceae</taxon>
        <taxon>Capsicum</taxon>
    </lineage>
</organism>
<dbReference type="Proteomes" id="UP000222542">
    <property type="component" value="Unassembled WGS sequence"/>
</dbReference>
<comment type="caution">
    <text evidence="1">The sequence shown here is derived from an EMBL/GenBank/DDBJ whole genome shotgun (WGS) entry which is preliminary data.</text>
</comment>
<reference evidence="1 2" key="2">
    <citation type="journal article" date="2017" name="Genome Biol.">
        <title>New reference genome sequences of hot pepper reveal the massive evolution of plant disease-resistance genes by retroduplication.</title>
        <authorList>
            <person name="Kim S."/>
            <person name="Park J."/>
            <person name="Yeom S.I."/>
            <person name="Kim Y.M."/>
            <person name="Seo E."/>
            <person name="Kim K.T."/>
            <person name="Kim M.S."/>
            <person name="Lee J.M."/>
            <person name="Cheong K."/>
            <person name="Shin H.S."/>
            <person name="Kim S.B."/>
            <person name="Han K."/>
            <person name="Lee J."/>
            <person name="Park M."/>
            <person name="Lee H.A."/>
            <person name="Lee H.Y."/>
            <person name="Lee Y."/>
            <person name="Oh S."/>
            <person name="Lee J.H."/>
            <person name="Choi E."/>
            <person name="Choi E."/>
            <person name="Lee S.E."/>
            <person name="Jeon J."/>
            <person name="Kim H."/>
            <person name="Choi G."/>
            <person name="Song H."/>
            <person name="Lee J."/>
            <person name="Lee S.C."/>
            <person name="Kwon J.K."/>
            <person name="Lee H.Y."/>
            <person name="Koo N."/>
            <person name="Hong Y."/>
            <person name="Kim R.W."/>
            <person name="Kang W.H."/>
            <person name="Huh J.H."/>
            <person name="Kang B.C."/>
            <person name="Yang T.J."/>
            <person name="Lee Y.H."/>
            <person name="Bennetzen J.L."/>
            <person name="Choi D."/>
        </authorList>
    </citation>
    <scope>NUCLEOTIDE SEQUENCE [LARGE SCALE GENOMIC DNA]</scope>
    <source>
        <strain evidence="2">cv. CM334</strain>
    </source>
</reference>
<dbReference type="Gramene" id="PHT65555">
    <property type="protein sequence ID" value="PHT65555"/>
    <property type="gene ID" value="T459_29980"/>
</dbReference>